<name>A0A9P0VZQ4_9ASCO</name>
<feature type="compositionally biased region" description="Basic residues" evidence="1">
    <location>
        <begin position="843"/>
        <end position="862"/>
    </location>
</feature>
<feature type="compositionally biased region" description="Low complexity" evidence="1">
    <location>
        <begin position="823"/>
        <end position="842"/>
    </location>
</feature>
<feature type="domain" description="RRN6 beta-propeller" evidence="2">
    <location>
        <begin position="100"/>
        <end position="427"/>
    </location>
</feature>
<dbReference type="GO" id="GO:0001179">
    <property type="term" value="F:RNA polymerase I general transcription initiation factor binding"/>
    <property type="evidence" value="ECO:0007669"/>
    <property type="project" value="TreeGrafter"/>
</dbReference>
<evidence type="ECO:0000256" key="1">
    <source>
        <dbReference type="SAM" id="MobiDB-lite"/>
    </source>
</evidence>
<feature type="region of interest" description="Disordered" evidence="1">
    <location>
        <begin position="821"/>
        <end position="862"/>
    </location>
</feature>
<feature type="compositionally biased region" description="Polar residues" evidence="1">
    <location>
        <begin position="759"/>
        <end position="773"/>
    </location>
</feature>
<dbReference type="Proteomes" id="UP000837801">
    <property type="component" value="Unassembled WGS sequence"/>
</dbReference>
<evidence type="ECO:0000259" key="2">
    <source>
        <dbReference type="Pfam" id="PF10214"/>
    </source>
</evidence>
<protein>
    <submittedName>
        <fullName evidence="3">RNA polymerase I-specific transcription initiation factor Rrn6p</fullName>
    </submittedName>
</protein>
<proteinExistence type="predicted"/>
<gene>
    <name evidence="3" type="ORF">CLIB1423_24S00342</name>
</gene>
<reference evidence="3" key="1">
    <citation type="submission" date="2022-03" db="EMBL/GenBank/DDBJ databases">
        <authorList>
            <person name="Legras J.-L."/>
            <person name="Devillers H."/>
            <person name="Grondin C."/>
        </authorList>
    </citation>
    <scope>NUCLEOTIDE SEQUENCE</scope>
    <source>
        <strain evidence="3">CLIB 1423</strain>
    </source>
</reference>
<keyword evidence="3" id="KW-0648">Protein biosynthesis</keyword>
<feature type="region of interest" description="Disordered" evidence="1">
    <location>
        <begin position="757"/>
        <end position="805"/>
    </location>
</feature>
<feature type="compositionally biased region" description="Low complexity" evidence="1">
    <location>
        <begin position="508"/>
        <end position="525"/>
    </location>
</feature>
<comment type="caution">
    <text evidence="3">The sequence shown here is derived from an EMBL/GenBank/DDBJ whole genome shotgun (WGS) entry which is preliminary data.</text>
</comment>
<sequence>MWPQKEGLGAQLSYGVKGNGIIRHNSTSSPPYQISFPRQNTSPTLYRAVNSEQTILPVQTSDFDLNSSIYKDLESIYVPEEILKSYLVESKSLTSPLVYDPTKGDLFQFHDLRMKKGRKYEKVLAYVSGETGTILNIANVKGKEKKLSNGNKIYLPQVSGTSFQVSLSEPIKQIQFSKLEETFDYIPSHLIIRTDSTVYILNCLRTPTADSNQDAGGIELTIIDEIHNSKLYGQTFADISFNPWDYTQFAAVDVKGNFGIWNISTNTSYVHKLTLVIKDSEIIPDLEELSNWKKISWAFNRKNILIATRSSLTQVNLGADIESNSSKLITSNSWSKVLDFKQCSNFAFLLTSKELIWLQWNKGKPSRILSWKHFLDEKDPSFKLKVTRQNGKQQTFLLIVFSQIRSLLFVFTFGMKDGVGHSLHDPYYIRTTTGLQQVELNKLDPTFYSPFADENSDFMVEDYEEEKDGSDFGIFELRTNLNLTFDVLTSSPDVHVVHRRGSVTTRASLSNPSNTSSVESSRSSTSTVTTGRKVFKKLTKADTENIVKTLNNTQDISVDTVKQVQDYAFKLGNTSSIVFPFTSLMDISSEIPQSIDDIAEFDLMVNQLSNYYEESEISIVNFINPMKMLFNTISKSSDSTKKTESVENLSSLIGKIYRKGEIAQYNNDCSIRQTSILIGGSLLRARRPSAKENFDRALEEEQKETPSKLNDLLSGWESIAESDKSSSIPQDQAILGDGESARNWGTSQMTVPDVLPTLRLTSQTQPTSSQRNSQKQRRKIPRVSQLSQLSQSRIPNTSSSQVSQTTTRLTGLALSSQQKVGISSQLDGGSLNSSQSLSQSNSQKRKSSSQGLTKKKKKGGFA</sequence>
<organism evidence="3 4">
    <name type="scientific">[Candida] railenensis</name>
    <dbReference type="NCBI Taxonomy" id="45579"/>
    <lineage>
        <taxon>Eukaryota</taxon>
        <taxon>Fungi</taxon>
        <taxon>Dikarya</taxon>
        <taxon>Ascomycota</taxon>
        <taxon>Saccharomycotina</taxon>
        <taxon>Pichiomycetes</taxon>
        <taxon>Debaryomycetaceae</taxon>
        <taxon>Kurtzmaniella</taxon>
    </lineage>
</organism>
<dbReference type="Pfam" id="PF10214">
    <property type="entry name" value="Rrn6_beta-prop"/>
    <property type="match status" value="1"/>
</dbReference>
<dbReference type="GO" id="GO:0003743">
    <property type="term" value="F:translation initiation factor activity"/>
    <property type="evidence" value="ECO:0007669"/>
    <property type="project" value="UniProtKB-KW"/>
</dbReference>
<feature type="compositionally biased region" description="Low complexity" evidence="1">
    <location>
        <begin position="784"/>
        <end position="805"/>
    </location>
</feature>
<dbReference type="EMBL" id="CAKXYY010000024">
    <property type="protein sequence ID" value="CAH2355290.1"/>
    <property type="molecule type" value="Genomic_DNA"/>
</dbReference>
<evidence type="ECO:0000313" key="4">
    <source>
        <dbReference type="Proteomes" id="UP000837801"/>
    </source>
</evidence>
<accession>A0A9P0VZQ4</accession>
<keyword evidence="3" id="KW-0396">Initiation factor</keyword>
<dbReference type="OrthoDB" id="4090074at2759"/>
<dbReference type="InterPro" id="IPR019350">
    <property type="entry name" value="RNA_pol_I-sp_TIF_RRN6-like"/>
</dbReference>
<evidence type="ECO:0000313" key="3">
    <source>
        <dbReference type="EMBL" id="CAH2355290.1"/>
    </source>
</evidence>
<dbReference type="GO" id="GO:0070860">
    <property type="term" value="C:RNA polymerase I core factor complex"/>
    <property type="evidence" value="ECO:0007669"/>
    <property type="project" value="TreeGrafter"/>
</dbReference>
<dbReference type="GO" id="GO:0042790">
    <property type="term" value="P:nucleolar large rRNA transcription by RNA polymerase I"/>
    <property type="evidence" value="ECO:0007669"/>
    <property type="project" value="TreeGrafter"/>
</dbReference>
<feature type="region of interest" description="Disordered" evidence="1">
    <location>
        <begin position="505"/>
        <end position="525"/>
    </location>
</feature>
<dbReference type="InterPro" id="IPR048535">
    <property type="entry name" value="RRN6_beta-prop"/>
</dbReference>
<dbReference type="PANTHER" id="PTHR28221:SF2">
    <property type="entry name" value="RNA POLYMERASE I-SPECIFIC TRANSCRIPTION INITIATION FACTOR RRN6"/>
    <property type="match status" value="1"/>
</dbReference>
<keyword evidence="4" id="KW-1185">Reference proteome</keyword>
<dbReference type="GO" id="GO:0001163">
    <property type="term" value="F:RNA polymerase I transcription regulatory region sequence-specific DNA binding"/>
    <property type="evidence" value="ECO:0007669"/>
    <property type="project" value="TreeGrafter"/>
</dbReference>
<dbReference type="AlphaFoldDB" id="A0A9P0VZQ4"/>
<dbReference type="PANTHER" id="PTHR28221">
    <property type="entry name" value="RNA POLYMERASE I-SPECIFIC TRANSCRIPTION INITIATION FACTOR RRN6"/>
    <property type="match status" value="1"/>
</dbReference>